<dbReference type="GO" id="GO:0005381">
    <property type="term" value="F:iron ion transmembrane transporter activity"/>
    <property type="evidence" value="ECO:0007669"/>
    <property type="project" value="UniProtKB-UniRule"/>
</dbReference>
<feature type="transmembrane region" description="Helical" evidence="7">
    <location>
        <begin position="360"/>
        <end position="383"/>
    </location>
</feature>
<evidence type="ECO:0000256" key="3">
    <source>
        <dbReference type="ARBA" id="ARBA00022448"/>
    </source>
</evidence>
<dbReference type="CDD" id="cd17480">
    <property type="entry name" value="MFS_SLC40A1_like"/>
    <property type="match status" value="1"/>
</dbReference>
<comment type="function">
    <text evidence="7">May be involved in iron transport and iron homeostasis.</text>
</comment>
<keyword evidence="5 7" id="KW-1133">Transmembrane helix</keyword>
<feature type="compositionally biased region" description="Polar residues" evidence="8">
    <location>
        <begin position="1"/>
        <end position="27"/>
    </location>
</feature>
<feature type="transmembrane region" description="Helical" evidence="7">
    <location>
        <begin position="295"/>
        <end position="321"/>
    </location>
</feature>
<evidence type="ECO:0000256" key="6">
    <source>
        <dbReference type="ARBA" id="ARBA00023136"/>
    </source>
</evidence>
<evidence type="ECO:0000256" key="2">
    <source>
        <dbReference type="ARBA" id="ARBA00006279"/>
    </source>
</evidence>
<dbReference type="RefSeq" id="XP_033395178.1">
    <property type="nucleotide sequence ID" value="XM_033539249.1"/>
</dbReference>
<dbReference type="EMBL" id="ML995493">
    <property type="protein sequence ID" value="KAF2139465.1"/>
    <property type="molecule type" value="Genomic_DNA"/>
</dbReference>
<dbReference type="PANTHER" id="PTHR11660">
    <property type="entry name" value="SOLUTE CARRIER FAMILY 40 MEMBER"/>
    <property type="match status" value="1"/>
</dbReference>
<accession>A0A6A6B867</accession>
<organism evidence="9 10">
    <name type="scientific">Aplosporella prunicola CBS 121167</name>
    <dbReference type="NCBI Taxonomy" id="1176127"/>
    <lineage>
        <taxon>Eukaryota</taxon>
        <taxon>Fungi</taxon>
        <taxon>Dikarya</taxon>
        <taxon>Ascomycota</taxon>
        <taxon>Pezizomycotina</taxon>
        <taxon>Dothideomycetes</taxon>
        <taxon>Dothideomycetes incertae sedis</taxon>
        <taxon>Botryosphaeriales</taxon>
        <taxon>Aplosporellaceae</taxon>
        <taxon>Aplosporella</taxon>
    </lineage>
</organism>
<dbReference type="GeneID" id="54296745"/>
<sequence length="510" mass="56773">MPSNKALRSQSPLLSNPTVPSNVSSAGATDEHLEEPDTVVEVIPLGIRKKLYISHFLSTWNSRVFEFGAVLYLASIFEGTLLPMSIYALARGISAILFSPTIGRYIDTSDRIQVVRLSIVLQRLVVAGSCVIFWFLAGDWQWVRTSMPFILAVLVVLACIEKLCAILNMVSVERDWVVVIANQNDSSLRMLNAQMRRIDLFCKLAGPLFISLIDGISTEVAILINMGMNVASIAVEYYAIARVYKSVPALQEPRPSRNANELEADERRTVYNTKHFMDTARVTLRGHIAYIRHRAFLPSFAGTLLYLTVLSFGGQMVTYLISAGYNSMHIGVARAVSVAFELSSTWITPKVMSWIGPIRTGIWFVNWQALCLAAGVAAFWTIASPLLSASALVGGTILSRVGLWGFDLSTQIIIQEEVEAENRGSFSSIETSWQNVFELCSYVATIVFSKPEQFRWPVLISFLAVSTAGSLYACFVRSRRGHLFHLSPCIERKMHSPAQEYERIVEPRIP</sequence>
<keyword evidence="7" id="KW-0406">Ion transport</keyword>
<feature type="transmembrane region" description="Helical" evidence="7">
    <location>
        <begin position="114"/>
        <end position="137"/>
    </location>
</feature>
<feature type="region of interest" description="Disordered" evidence="8">
    <location>
        <begin position="1"/>
        <end position="32"/>
    </location>
</feature>
<comment type="subcellular location">
    <subcellularLocation>
        <location evidence="1 7">Membrane</location>
        <topology evidence="1 7">Multi-pass membrane protein</topology>
    </subcellularLocation>
</comment>
<comment type="caution">
    <text evidence="7">Lacks conserved residue(s) required for the propagation of feature annotation.</text>
</comment>
<dbReference type="SUPFAM" id="SSF103473">
    <property type="entry name" value="MFS general substrate transporter"/>
    <property type="match status" value="1"/>
</dbReference>
<dbReference type="InterPro" id="IPR009716">
    <property type="entry name" value="Ferroportin-1"/>
</dbReference>
<keyword evidence="10" id="KW-1185">Reference proteome</keyword>
<dbReference type="OrthoDB" id="648861at2759"/>
<evidence type="ECO:0000256" key="8">
    <source>
        <dbReference type="SAM" id="MobiDB-lite"/>
    </source>
</evidence>
<dbReference type="Proteomes" id="UP000799438">
    <property type="component" value="Unassembled WGS sequence"/>
</dbReference>
<evidence type="ECO:0000313" key="10">
    <source>
        <dbReference type="Proteomes" id="UP000799438"/>
    </source>
</evidence>
<feature type="transmembrane region" description="Helical" evidence="7">
    <location>
        <begin position="69"/>
        <end position="93"/>
    </location>
</feature>
<gene>
    <name evidence="9" type="ORF">K452DRAFT_275786</name>
</gene>
<feature type="transmembrane region" description="Helical" evidence="7">
    <location>
        <begin position="149"/>
        <end position="170"/>
    </location>
</feature>
<dbReference type="AlphaFoldDB" id="A0A6A6B867"/>
<keyword evidence="4 7" id="KW-0812">Transmembrane</keyword>
<proteinExistence type="inferred from homology"/>
<protein>
    <recommendedName>
        <fullName evidence="7">Solute carrier family 40 member</fullName>
    </recommendedName>
</protein>
<comment type="similarity">
    <text evidence="2 7">Belongs to the ferroportin (FP) (TC 2.A.100) family. SLC40A subfamily.</text>
</comment>
<keyword evidence="3 7" id="KW-0813">Transport</keyword>
<dbReference type="GO" id="GO:0016020">
    <property type="term" value="C:membrane"/>
    <property type="evidence" value="ECO:0007669"/>
    <property type="project" value="UniProtKB-SubCell"/>
</dbReference>
<reference evidence="9" key="1">
    <citation type="journal article" date="2020" name="Stud. Mycol.">
        <title>101 Dothideomycetes genomes: a test case for predicting lifestyles and emergence of pathogens.</title>
        <authorList>
            <person name="Haridas S."/>
            <person name="Albert R."/>
            <person name="Binder M."/>
            <person name="Bloem J."/>
            <person name="Labutti K."/>
            <person name="Salamov A."/>
            <person name="Andreopoulos B."/>
            <person name="Baker S."/>
            <person name="Barry K."/>
            <person name="Bills G."/>
            <person name="Bluhm B."/>
            <person name="Cannon C."/>
            <person name="Castanera R."/>
            <person name="Culley D."/>
            <person name="Daum C."/>
            <person name="Ezra D."/>
            <person name="Gonzalez J."/>
            <person name="Henrissat B."/>
            <person name="Kuo A."/>
            <person name="Liang C."/>
            <person name="Lipzen A."/>
            <person name="Lutzoni F."/>
            <person name="Magnuson J."/>
            <person name="Mondo S."/>
            <person name="Nolan M."/>
            <person name="Ohm R."/>
            <person name="Pangilinan J."/>
            <person name="Park H.-J."/>
            <person name="Ramirez L."/>
            <person name="Alfaro M."/>
            <person name="Sun H."/>
            <person name="Tritt A."/>
            <person name="Yoshinaga Y."/>
            <person name="Zwiers L.-H."/>
            <person name="Turgeon B."/>
            <person name="Goodwin S."/>
            <person name="Spatafora J."/>
            <person name="Crous P."/>
            <person name="Grigoriev I."/>
        </authorList>
    </citation>
    <scope>NUCLEOTIDE SEQUENCE</scope>
    <source>
        <strain evidence="9">CBS 121167</strain>
    </source>
</reference>
<evidence type="ECO:0000256" key="4">
    <source>
        <dbReference type="ARBA" id="ARBA00022692"/>
    </source>
</evidence>
<feature type="transmembrane region" description="Helical" evidence="7">
    <location>
        <begin position="456"/>
        <end position="475"/>
    </location>
</feature>
<dbReference type="Pfam" id="PF06963">
    <property type="entry name" value="FPN1"/>
    <property type="match status" value="1"/>
</dbReference>
<name>A0A6A6B867_9PEZI</name>
<evidence type="ECO:0000256" key="5">
    <source>
        <dbReference type="ARBA" id="ARBA00022989"/>
    </source>
</evidence>
<dbReference type="InterPro" id="IPR036259">
    <property type="entry name" value="MFS_trans_sf"/>
</dbReference>
<dbReference type="PANTHER" id="PTHR11660:SF57">
    <property type="entry name" value="SOLUTE CARRIER FAMILY 40 MEMBER"/>
    <property type="match status" value="1"/>
</dbReference>
<evidence type="ECO:0000256" key="1">
    <source>
        <dbReference type="ARBA" id="ARBA00004141"/>
    </source>
</evidence>
<keyword evidence="6 7" id="KW-0472">Membrane</keyword>
<feature type="transmembrane region" description="Helical" evidence="7">
    <location>
        <begin position="327"/>
        <end position="348"/>
    </location>
</feature>
<evidence type="ECO:0000256" key="7">
    <source>
        <dbReference type="RuleBase" id="RU365065"/>
    </source>
</evidence>
<evidence type="ECO:0000313" key="9">
    <source>
        <dbReference type="EMBL" id="KAF2139465.1"/>
    </source>
</evidence>